<dbReference type="EMBL" id="CTRP01000012">
    <property type="protein sequence ID" value="CQR73098.1"/>
    <property type="molecule type" value="Genomic_DNA"/>
</dbReference>
<dbReference type="SUPFAM" id="SSF52540">
    <property type="entry name" value="P-loop containing nucleoside triphosphate hydrolases"/>
    <property type="match status" value="1"/>
</dbReference>
<dbReference type="GO" id="GO:0005886">
    <property type="term" value="C:plasma membrane"/>
    <property type="evidence" value="ECO:0007669"/>
    <property type="project" value="UniProtKB-SubCell"/>
</dbReference>
<dbReference type="Pfam" id="PF17910">
    <property type="entry name" value="FeoB_Cyto"/>
    <property type="match status" value="1"/>
</dbReference>
<comment type="function">
    <text evidence="1 17">Probable transporter of a GTP-driven Fe(2+) uptake system.</text>
</comment>
<keyword evidence="6" id="KW-0997">Cell inner membrane</keyword>
<dbReference type="AlphaFoldDB" id="A0A0U1L097"/>
<dbReference type="InterPro" id="IPR050860">
    <property type="entry name" value="FeoB_GTPase"/>
</dbReference>
<keyword evidence="21" id="KW-1185">Reference proteome</keyword>
<dbReference type="NCBIfam" id="TIGR00437">
    <property type="entry name" value="feoB"/>
    <property type="match status" value="1"/>
</dbReference>
<dbReference type="PANTHER" id="PTHR43185:SF1">
    <property type="entry name" value="FE(2+) TRANSPORTER FEOB"/>
    <property type="match status" value="1"/>
</dbReference>
<dbReference type="InterPro" id="IPR011642">
    <property type="entry name" value="Gate_dom"/>
</dbReference>
<feature type="domain" description="FeoB-type G" evidence="19">
    <location>
        <begin position="5"/>
        <end position="167"/>
    </location>
</feature>
<evidence type="ECO:0000256" key="16">
    <source>
        <dbReference type="PIRSR" id="PIRSR603373-2"/>
    </source>
</evidence>
<evidence type="ECO:0000256" key="8">
    <source>
        <dbReference type="ARBA" id="ARBA00022741"/>
    </source>
</evidence>
<dbReference type="Pfam" id="PF07670">
    <property type="entry name" value="Gate"/>
    <property type="match status" value="2"/>
</dbReference>
<feature type="binding site" evidence="16">
    <location>
        <position position="26"/>
    </location>
    <ligand>
        <name>Mg(2+)</name>
        <dbReference type="ChEBI" id="CHEBI:18420"/>
        <label>2</label>
    </ligand>
</feature>
<evidence type="ECO:0000256" key="3">
    <source>
        <dbReference type="ARBA" id="ARBA00022448"/>
    </source>
</evidence>
<feature type="transmembrane region" description="Helical" evidence="17">
    <location>
        <begin position="425"/>
        <end position="451"/>
    </location>
</feature>
<feature type="transmembrane region" description="Helical" evidence="17">
    <location>
        <begin position="391"/>
        <end position="413"/>
    </location>
</feature>
<evidence type="ECO:0000313" key="21">
    <source>
        <dbReference type="Proteomes" id="UP000049855"/>
    </source>
</evidence>
<accession>A0A0U1L097</accession>
<name>A0A0U1L097_9FIRM</name>
<organism evidence="20 21">
    <name type="scientific">Sporomusa ovata</name>
    <dbReference type="NCBI Taxonomy" id="2378"/>
    <lineage>
        <taxon>Bacteria</taxon>
        <taxon>Bacillati</taxon>
        <taxon>Bacillota</taxon>
        <taxon>Negativicutes</taxon>
        <taxon>Selenomonadales</taxon>
        <taxon>Sporomusaceae</taxon>
        <taxon>Sporomusa</taxon>
    </lineage>
</organism>
<keyword evidence="10 17" id="KW-0408">Iron</keyword>
<dbReference type="FunFam" id="3.40.50.300:FF:000426">
    <property type="entry name" value="Ferrous iron transport protein B"/>
    <property type="match status" value="1"/>
</dbReference>
<keyword evidence="5 17" id="KW-0410">Iron transport</keyword>
<feature type="transmembrane region" description="Helical" evidence="17">
    <location>
        <begin position="457"/>
        <end position="478"/>
    </location>
</feature>
<evidence type="ECO:0000256" key="9">
    <source>
        <dbReference type="ARBA" id="ARBA00022989"/>
    </source>
</evidence>
<feature type="binding site" evidence="15">
    <location>
        <begin position="37"/>
        <end position="41"/>
    </location>
    <ligand>
        <name>GTP</name>
        <dbReference type="ChEBI" id="CHEBI:37565"/>
        <label>1</label>
    </ligand>
</feature>
<sequence>MANAKVSIALAGNPNSGKTTIFNSVTGARQHVGNYPGVTVEKREGFRRYRDKELLIVDLPGTYSLTAHSVDELVARNFIIKDKPDVIVDILDASNLERNLYLAVQLLELERPIVVALNMTDVAENMGTKIDEQVLSRKLGVAVVRTVGNRHNGIDELLAATVKVAEEKAQKPFIINYGDAVEGKIAEISALLAEERHNLHFPLRWLAIKLLENDPEIRNTVQALPGGVRVTTVVAAARESLQATFETEPELAIANLRYQFVGSLCQDVIVSKRDGWLTTSDKVDRVLTNRLLGLPVFLGLMWLLFNMVFTIGAYPQEWLEEGVAAIGAYAGLYMPAGDLKSLVVDGIIGGVGGVIVFLPNILLLFLGIAVLEDSGYMARAAFIMDKIMHSVGLHGKSFIPLLLGFGCSVPAIMGTRSLENPRDRLVTILVTPLMSCSARLPVYTLLIAAFFSESMAGTVLFSVYVLGIVLAVIMARVFRSVLFKGEPEPFVMELPPYRVPTLQSICMHMWERSVLYLKKAGTIILAVSILVWFMVNYPSEVNYSKDYQELIAQAEAGFSQQVAEQVGAPLNIAAVEDYALLQTVITDISTINEEFEEQVEGLEEDSPELVALTTAKETKLQEIQAANTELYPWAMRYLELKTENEEQIEHFQKEEAGEKLAQSYAGQLGKFIEPAIRPLGFDWRSGIGLIAAFTAKEVLVSTMGTIYNVGEADEGSVALQQALANDSSFTPLIAYSLMVFVLIYSPCLAALAVIKRESNSWKWPIFATIYTTTLAWIMSFLVYQIGSLLGY</sequence>
<evidence type="ECO:0000256" key="1">
    <source>
        <dbReference type="ARBA" id="ARBA00003926"/>
    </source>
</evidence>
<feature type="binding site" evidence="16">
    <location>
        <position position="24"/>
    </location>
    <ligand>
        <name>Mg(2+)</name>
        <dbReference type="ChEBI" id="CHEBI:18420"/>
        <label>2</label>
    </ligand>
</feature>
<keyword evidence="11" id="KW-0406">Ion transport</keyword>
<keyword evidence="13 17" id="KW-0472">Membrane</keyword>
<feature type="transmembrane region" description="Helical" evidence="17">
    <location>
        <begin position="516"/>
        <end position="535"/>
    </location>
</feature>
<dbReference type="InterPro" id="IPR041069">
    <property type="entry name" value="FeoB_Cyto"/>
</dbReference>
<evidence type="ECO:0000256" key="12">
    <source>
        <dbReference type="ARBA" id="ARBA00023134"/>
    </source>
</evidence>
<keyword evidence="16" id="KW-0479">Metal-binding</keyword>
<reference evidence="21" key="1">
    <citation type="submission" date="2015-03" db="EMBL/GenBank/DDBJ databases">
        <authorList>
            <person name="Nijsse Bart"/>
        </authorList>
    </citation>
    <scope>NUCLEOTIDE SEQUENCE [LARGE SCALE GENOMIC DNA]</scope>
</reference>
<evidence type="ECO:0000256" key="2">
    <source>
        <dbReference type="ARBA" id="ARBA00004429"/>
    </source>
</evidence>
<dbReference type="Proteomes" id="UP000049855">
    <property type="component" value="Unassembled WGS sequence"/>
</dbReference>
<evidence type="ECO:0000256" key="14">
    <source>
        <dbReference type="NCBIfam" id="TIGR00437"/>
    </source>
</evidence>
<protein>
    <recommendedName>
        <fullName evidence="14 17">Ferrous iron transport protein B</fullName>
    </recommendedName>
</protein>
<evidence type="ECO:0000256" key="15">
    <source>
        <dbReference type="PIRSR" id="PIRSR603373-1"/>
    </source>
</evidence>
<feature type="binding site" evidence="16">
    <location>
        <position position="23"/>
    </location>
    <ligand>
        <name>Mg(2+)</name>
        <dbReference type="ChEBI" id="CHEBI:18420"/>
        <label>2</label>
    </ligand>
</feature>
<feature type="binding site" evidence="15">
    <location>
        <begin position="12"/>
        <end position="19"/>
    </location>
    <ligand>
        <name>GTP</name>
        <dbReference type="ChEBI" id="CHEBI:37565"/>
        <label>1</label>
    </ligand>
</feature>
<keyword evidence="8 15" id="KW-0547">Nucleotide-binding</keyword>
<dbReference type="PRINTS" id="PR00326">
    <property type="entry name" value="GTP1OBG"/>
</dbReference>
<feature type="binding site" evidence="15">
    <location>
        <begin position="58"/>
        <end position="61"/>
    </location>
    <ligand>
        <name>GTP</name>
        <dbReference type="ChEBI" id="CHEBI:37565"/>
        <label>1</label>
    </ligand>
</feature>
<evidence type="ECO:0000256" key="17">
    <source>
        <dbReference type="RuleBase" id="RU362098"/>
    </source>
</evidence>
<keyword evidence="7 17" id="KW-0812">Transmembrane</keyword>
<dbReference type="RefSeq" id="WP_021167907.1">
    <property type="nucleotide sequence ID" value="NZ_CTRP01000012.1"/>
</dbReference>
<dbReference type="InterPro" id="IPR003373">
    <property type="entry name" value="Fe2_transport_prot-B"/>
</dbReference>
<keyword evidence="12 15" id="KW-0342">GTP-binding</keyword>
<dbReference type="InterPro" id="IPR030389">
    <property type="entry name" value="G_FEOB_dom"/>
</dbReference>
<feature type="binding site" evidence="15">
    <location>
        <begin position="118"/>
        <end position="121"/>
    </location>
    <ligand>
        <name>GTP</name>
        <dbReference type="ChEBI" id="CHEBI:37565"/>
        <label>1</label>
    </ligand>
</feature>
<evidence type="ECO:0000256" key="5">
    <source>
        <dbReference type="ARBA" id="ARBA00022496"/>
    </source>
</evidence>
<evidence type="ECO:0000256" key="6">
    <source>
        <dbReference type="ARBA" id="ARBA00022519"/>
    </source>
</evidence>
<proteinExistence type="inferred from homology"/>
<evidence type="ECO:0000256" key="4">
    <source>
        <dbReference type="ARBA" id="ARBA00022475"/>
    </source>
</evidence>
<dbReference type="GO" id="GO:0015093">
    <property type="term" value="F:ferrous iron transmembrane transporter activity"/>
    <property type="evidence" value="ECO:0007669"/>
    <property type="project" value="UniProtKB-UniRule"/>
</dbReference>
<dbReference type="CDD" id="cd01879">
    <property type="entry name" value="FeoB"/>
    <property type="match status" value="1"/>
</dbReference>
<dbReference type="GO" id="GO:0005525">
    <property type="term" value="F:GTP binding"/>
    <property type="evidence" value="ECO:0007669"/>
    <property type="project" value="UniProtKB-KW"/>
</dbReference>
<feature type="transmembrane region" description="Helical" evidence="17">
    <location>
        <begin position="765"/>
        <end position="785"/>
    </location>
</feature>
<feature type="transmembrane region" description="Helical" evidence="17">
    <location>
        <begin position="347"/>
        <end position="371"/>
    </location>
</feature>
<keyword evidence="4" id="KW-1003">Cell membrane</keyword>
<dbReference type="PROSITE" id="PS51711">
    <property type="entry name" value="G_FEOB"/>
    <property type="match status" value="1"/>
</dbReference>
<feature type="transmembrane region" description="Helical" evidence="17">
    <location>
        <begin position="291"/>
        <end position="312"/>
    </location>
</feature>
<keyword evidence="3 17" id="KW-0813">Transport</keyword>
<keyword evidence="16" id="KW-0460">Magnesium</keyword>
<feature type="transmembrane region" description="Helical" evidence="17">
    <location>
        <begin position="732"/>
        <end position="753"/>
    </location>
</feature>
<dbReference type="GO" id="GO:0046872">
    <property type="term" value="F:metal ion binding"/>
    <property type="evidence" value="ECO:0007669"/>
    <property type="project" value="UniProtKB-KW"/>
</dbReference>
<comment type="subcellular location">
    <subcellularLocation>
        <location evidence="2">Cell inner membrane</location>
        <topology evidence="2">Multi-pass membrane protein</topology>
    </subcellularLocation>
    <subcellularLocation>
        <location evidence="17">Cell membrane</location>
        <topology evidence="17">Multi-pass membrane protein</topology>
    </subcellularLocation>
</comment>
<evidence type="ECO:0000256" key="7">
    <source>
        <dbReference type="ARBA" id="ARBA00022692"/>
    </source>
</evidence>
<evidence type="ECO:0000256" key="18">
    <source>
        <dbReference type="SAM" id="Coils"/>
    </source>
</evidence>
<evidence type="ECO:0000313" key="20">
    <source>
        <dbReference type="EMBL" id="CQR73098.1"/>
    </source>
</evidence>
<dbReference type="PANTHER" id="PTHR43185">
    <property type="entry name" value="FERROUS IRON TRANSPORT PROTEIN B"/>
    <property type="match status" value="1"/>
</dbReference>
<dbReference type="InterPro" id="IPR027417">
    <property type="entry name" value="P-loop_NTPase"/>
</dbReference>
<comment type="similarity">
    <text evidence="17">Belongs to the TRAFAC class TrmE-Era-EngA-EngB-Septin-like GTPase superfamily. FeoB GTPase (TC 9.A.8) family.</text>
</comment>
<dbReference type="Gene3D" id="3.40.50.300">
    <property type="entry name" value="P-loop containing nucleotide triphosphate hydrolases"/>
    <property type="match status" value="1"/>
</dbReference>
<keyword evidence="18" id="KW-0175">Coiled coil</keyword>
<dbReference type="InterPro" id="IPR011640">
    <property type="entry name" value="Fe2_transport_prot_B_C"/>
</dbReference>
<dbReference type="Pfam" id="PF02421">
    <property type="entry name" value="FeoB_N"/>
    <property type="match status" value="1"/>
</dbReference>
<dbReference type="InterPro" id="IPR006073">
    <property type="entry name" value="GTP-bd"/>
</dbReference>
<keyword evidence="9 17" id="KW-1133">Transmembrane helix</keyword>
<evidence type="ECO:0000256" key="13">
    <source>
        <dbReference type="ARBA" id="ARBA00023136"/>
    </source>
</evidence>
<dbReference type="Pfam" id="PF07664">
    <property type="entry name" value="FeoB_C"/>
    <property type="match status" value="1"/>
</dbReference>
<evidence type="ECO:0000256" key="11">
    <source>
        <dbReference type="ARBA" id="ARBA00023065"/>
    </source>
</evidence>
<feature type="coiled-coil region" evidence="18">
    <location>
        <begin position="585"/>
        <end position="612"/>
    </location>
</feature>
<gene>
    <name evidence="20" type="ORF">SpAn4DRAFT_2330</name>
</gene>
<evidence type="ECO:0000259" key="19">
    <source>
        <dbReference type="PROSITE" id="PS51711"/>
    </source>
</evidence>
<dbReference type="Gene3D" id="1.10.287.1770">
    <property type="match status" value="1"/>
</dbReference>
<evidence type="ECO:0000256" key="10">
    <source>
        <dbReference type="ARBA" id="ARBA00023004"/>
    </source>
</evidence>
<feature type="binding site" evidence="16">
    <location>
        <position position="27"/>
    </location>
    <ligand>
        <name>Mg(2+)</name>
        <dbReference type="ChEBI" id="CHEBI:18420"/>
        <label>2</label>
    </ligand>
</feature>